<dbReference type="SUPFAM" id="SSF56349">
    <property type="entry name" value="DNA breaking-rejoining enzymes"/>
    <property type="match status" value="1"/>
</dbReference>
<accession>S7R6R6</accession>
<dbReference type="InterPro" id="IPR013762">
    <property type="entry name" value="Integrase-like_cat_sf"/>
</dbReference>
<dbReference type="Gene3D" id="1.10.150.130">
    <property type="match status" value="1"/>
</dbReference>
<evidence type="ECO:0000313" key="3">
    <source>
        <dbReference type="EMBL" id="EPQ50080.1"/>
    </source>
</evidence>
<dbReference type="Proteomes" id="UP000030669">
    <property type="component" value="Unassembled WGS sequence"/>
</dbReference>
<dbReference type="InterPro" id="IPR052925">
    <property type="entry name" value="Phage_Integrase-like_Recomb"/>
</dbReference>
<dbReference type="HOGENOM" id="CLU_003292_2_2_1"/>
<dbReference type="Gene3D" id="1.10.443.10">
    <property type="entry name" value="Intergrase catalytic core"/>
    <property type="match status" value="1"/>
</dbReference>
<keyword evidence="4" id="KW-1185">Reference proteome</keyword>
<gene>
    <name evidence="3" type="ORF">GLOTRDRAFT_51059</name>
</gene>
<organism evidence="3 4">
    <name type="scientific">Gloeophyllum trabeum (strain ATCC 11539 / FP-39264 / Madison 617)</name>
    <name type="common">Brown rot fungus</name>
    <dbReference type="NCBI Taxonomy" id="670483"/>
    <lineage>
        <taxon>Eukaryota</taxon>
        <taxon>Fungi</taxon>
        <taxon>Dikarya</taxon>
        <taxon>Basidiomycota</taxon>
        <taxon>Agaricomycotina</taxon>
        <taxon>Agaricomycetes</taxon>
        <taxon>Gloeophyllales</taxon>
        <taxon>Gloeophyllaceae</taxon>
        <taxon>Gloeophyllum</taxon>
    </lineage>
</organism>
<dbReference type="EMBL" id="KB469369">
    <property type="protein sequence ID" value="EPQ50080.1"/>
    <property type="molecule type" value="Genomic_DNA"/>
</dbReference>
<dbReference type="GeneID" id="19306785"/>
<dbReference type="InterPro" id="IPR011010">
    <property type="entry name" value="DNA_brk_join_enz"/>
</dbReference>
<proteinExistence type="predicted"/>
<evidence type="ECO:0000256" key="2">
    <source>
        <dbReference type="ARBA" id="ARBA00023172"/>
    </source>
</evidence>
<keyword evidence="1" id="KW-0238">DNA-binding</keyword>
<dbReference type="PANTHER" id="PTHR34605">
    <property type="entry name" value="PHAGE_INTEGRASE DOMAIN-CONTAINING PROTEIN"/>
    <property type="match status" value="1"/>
</dbReference>
<evidence type="ECO:0008006" key="5">
    <source>
        <dbReference type="Google" id="ProtNLM"/>
    </source>
</evidence>
<dbReference type="InterPro" id="IPR010998">
    <property type="entry name" value="Integrase_recombinase_N"/>
</dbReference>
<dbReference type="STRING" id="670483.S7R6R6"/>
<dbReference type="eggNOG" id="ENOG502SKI5">
    <property type="taxonomic scope" value="Eukaryota"/>
</dbReference>
<dbReference type="GO" id="GO:0006310">
    <property type="term" value="P:DNA recombination"/>
    <property type="evidence" value="ECO:0007669"/>
    <property type="project" value="UniProtKB-KW"/>
</dbReference>
<dbReference type="OMA" id="YHISHAP"/>
<dbReference type="RefSeq" id="XP_007871463.1">
    <property type="nucleotide sequence ID" value="XM_007873272.1"/>
</dbReference>
<dbReference type="PANTHER" id="PTHR34605:SF3">
    <property type="entry name" value="P CELL-TYPE AGGLUTINATION PROTEIN MAP4-LIKE-RELATED"/>
    <property type="match status" value="1"/>
</dbReference>
<keyword evidence="2" id="KW-0233">DNA recombination</keyword>
<dbReference type="OrthoDB" id="2678913at2759"/>
<name>S7R6R6_GLOTA</name>
<evidence type="ECO:0000313" key="4">
    <source>
        <dbReference type="Proteomes" id="UP000030669"/>
    </source>
</evidence>
<evidence type="ECO:0000256" key="1">
    <source>
        <dbReference type="ARBA" id="ARBA00023125"/>
    </source>
</evidence>
<dbReference type="SUPFAM" id="SSF47823">
    <property type="entry name" value="lambda integrase-like, N-terminal domain"/>
    <property type="match status" value="1"/>
</dbReference>
<dbReference type="AlphaFoldDB" id="S7R6R6"/>
<reference evidence="3 4" key="1">
    <citation type="journal article" date="2012" name="Science">
        <title>The Paleozoic origin of enzymatic lignin decomposition reconstructed from 31 fungal genomes.</title>
        <authorList>
            <person name="Floudas D."/>
            <person name="Binder M."/>
            <person name="Riley R."/>
            <person name="Barry K."/>
            <person name="Blanchette R.A."/>
            <person name="Henrissat B."/>
            <person name="Martinez A.T."/>
            <person name="Otillar R."/>
            <person name="Spatafora J.W."/>
            <person name="Yadav J.S."/>
            <person name="Aerts A."/>
            <person name="Benoit I."/>
            <person name="Boyd A."/>
            <person name="Carlson A."/>
            <person name="Copeland A."/>
            <person name="Coutinho P.M."/>
            <person name="de Vries R.P."/>
            <person name="Ferreira P."/>
            <person name="Findley K."/>
            <person name="Foster B."/>
            <person name="Gaskell J."/>
            <person name="Glotzer D."/>
            <person name="Gorecki P."/>
            <person name="Heitman J."/>
            <person name="Hesse C."/>
            <person name="Hori C."/>
            <person name="Igarashi K."/>
            <person name="Jurgens J.A."/>
            <person name="Kallen N."/>
            <person name="Kersten P."/>
            <person name="Kohler A."/>
            <person name="Kuees U."/>
            <person name="Kumar T.K.A."/>
            <person name="Kuo A."/>
            <person name="LaButti K."/>
            <person name="Larrondo L.F."/>
            <person name="Lindquist E."/>
            <person name="Ling A."/>
            <person name="Lombard V."/>
            <person name="Lucas S."/>
            <person name="Lundell T."/>
            <person name="Martin R."/>
            <person name="McLaughlin D.J."/>
            <person name="Morgenstern I."/>
            <person name="Morin E."/>
            <person name="Murat C."/>
            <person name="Nagy L.G."/>
            <person name="Nolan M."/>
            <person name="Ohm R.A."/>
            <person name="Patyshakuliyeva A."/>
            <person name="Rokas A."/>
            <person name="Ruiz-Duenas F.J."/>
            <person name="Sabat G."/>
            <person name="Salamov A."/>
            <person name="Samejima M."/>
            <person name="Schmutz J."/>
            <person name="Slot J.C."/>
            <person name="St John F."/>
            <person name="Stenlid J."/>
            <person name="Sun H."/>
            <person name="Sun S."/>
            <person name="Syed K."/>
            <person name="Tsang A."/>
            <person name="Wiebenga A."/>
            <person name="Young D."/>
            <person name="Pisabarro A."/>
            <person name="Eastwood D.C."/>
            <person name="Martin F."/>
            <person name="Cullen D."/>
            <person name="Grigoriev I.V."/>
            <person name="Hibbett D.S."/>
        </authorList>
    </citation>
    <scope>NUCLEOTIDE SEQUENCE [LARGE SCALE GENOMIC DNA]</scope>
    <source>
        <strain evidence="3 4">ATCC 11539</strain>
    </source>
</reference>
<sequence>MTNSSGGINSRLLAALPVVAPPSPPRRYRHGLTPSPSPLRPHCLARDRLHLWRPASSRAPLDHNGIPLPFSAADIQRIGDVLIHAWSSSTTETYGTGLLLFHVFCDAAGVPEDQRAPTSQMLLASFIASLAGSYAGQTLSNYVFGIRAWHILHGLAWSVNHDEVDALLRAASAVAPASSKRKKRLPYTPDLIITLRSHLTLADPLDAAIFACLTTCFYSAARVGEFTVRNLQSFDAAVHVRVCDVRVELDCKGLSETVFFLPRTKMAPSGEDVCWAMQNGLSDPHSAFQNHIAVNAPPTDGPLFAYRHQKGHRPLTKSAFLQRLAKAARATKIDPLQGHGIRIGATLEYLLRGITFDVVKVKGRWAGDSFVLYLRKHAQILAPYMQAVPAVQEQFLRYTMPPVR</sequence>
<dbReference type="GO" id="GO:0015074">
    <property type="term" value="P:DNA integration"/>
    <property type="evidence" value="ECO:0007669"/>
    <property type="project" value="InterPro"/>
</dbReference>
<dbReference type="KEGG" id="gtr:GLOTRDRAFT_51059"/>
<dbReference type="GO" id="GO:0003677">
    <property type="term" value="F:DNA binding"/>
    <property type="evidence" value="ECO:0007669"/>
    <property type="project" value="UniProtKB-KW"/>
</dbReference>
<protein>
    <recommendedName>
        <fullName evidence="5">DNA breaking-rejoining enzyme</fullName>
    </recommendedName>
</protein>